<name>A0A9C6XAV4_FRAOC</name>
<keyword evidence="3" id="KW-0808">Transferase</keyword>
<dbReference type="KEGG" id="foc:127752004"/>
<feature type="compositionally biased region" description="Low complexity" evidence="4">
    <location>
        <begin position="13"/>
        <end position="30"/>
    </location>
</feature>
<evidence type="ECO:0000256" key="3">
    <source>
        <dbReference type="ARBA" id="ARBA00022679"/>
    </source>
</evidence>
<gene>
    <name evidence="6" type="primary">LOC127752004</name>
</gene>
<dbReference type="AlphaFoldDB" id="A0A9C6XAV4"/>
<dbReference type="PANTHER" id="PTHR48043:SF114">
    <property type="entry name" value="IP04436P-RELATED"/>
    <property type="match status" value="1"/>
</dbReference>
<keyword evidence="2" id="KW-0328">Glycosyltransferase</keyword>
<evidence type="ECO:0000313" key="6">
    <source>
        <dbReference type="RefSeq" id="XP_052132383.1"/>
    </source>
</evidence>
<sequence>MGLGKGRVKGSSGRQPAPGRMPAGAAAAPCRGRSWARRSAGWRSSMSPSTALLLLVVAAAAGAAAGARILAVLPHAGRSHHLVFEPLLLELQRRGHDLTVLSHFPSGGYTRELDLRGTMPVLDSVLPLGVLQSLNPFTDYMTIARIGHDSCEPILTLPAVRALLASNETFDLVLDEAFNTDCFLGFAHRFGAPLVSLSSSVLMPWAGARVGNPLNPALQPNLFLWFTDAMTLWERVLNAAYTALVNVVKALHWDRLAQRVADRNFGPGLPPLRQLARNASLLLVNAHFSVNLPLAEVPGVVEVGGLHIPDYARTLPKVNVCLFDPR</sequence>
<evidence type="ECO:0000256" key="4">
    <source>
        <dbReference type="SAM" id="MobiDB-lite"/>
    </source>
</evidence>
<dbReference type="Pfam" id="PF00201">
    <property type="entry name" value="UDPGT"/>
    <property type="match status" value="1"/>
</dbReference>
<keyword evidence="5" id="KW-1185">Reference proteome</keyword>
<evidence type="ECO:0000313" key="5">
    <source>
        <dbReference type="Proteomes" id="UP000504606"/>
    </source>
</evidence>
<organism evidence="5 6">
    <name type="scientific">Frankliniella occidentalis</name>
    <name type="common">Western flower thrips</name>
    <name type="synonym">Euthrips occidentalis</name>
    <dbReference type="NCBI Taxonomy" id="133901"/>
    <lineage>
        <taxon>Eukaryota</taxon>
        <taxon>Metazoa</taxon>
        <taxon>Ecdysozoa</taxon>
        <taxon>Arthropoda</taxon>
        <taxon>Hexapoda</taxon>
        <taxon>Insecta</taxon>
        <taxon>Pterygota</taxon>
        <taxon>Neoptera</taxon>
        <taxon>Paraneoptera</taxon>
        <taxon>Thysanoptera</taxon>
        <taxon>Terebrantia</taxon>
        <taxon>Thripoidea</taxon>
        <taxon>Thripidae</taxon>
        <taxon>Frankliniella</taxon>
    </lineage>
</organism>
<dbReference type="RefSeq" id="XP_052132383.1">
    <property type="nucleotide sequence ID" value="XM_052276423.1"/>
</dbReference>
<dbReference type="GeneID" id="127752004"/>
<dbReference type="SUPFAM" id="SSF53756">
    <property type="entry name" value="UDP-Glycosyltransferase/glycogen phosphorylase"/>
    <property type="match status" value="1"/>
</dbReference>
<dbReference type="PANTHER" id="PTHR48043">
    <property type="entry name" value="EG:EG0003.4 PROTEIN-RELATED"/>
    <property type="match status" value="1"/>
</dbReference>
<comment type="similarity">
    <text evidence="1">Belongs to the UDP-glycosyltransferase family.</text>
</comment>
<protein>
    <submittedName>
        <fullName evidence="6">UDP-glucosyltransferase 2-like</fullName>
    </submittedName>
</protein>
<reference evidence="6" key="1">
    <citation type="submission" date="2025-08" db="UniProtKB">
        <authorList>
            <consortium name="RefSeq"/>
        </authorList>
    </citation>
    <scope>IDENTIFICATION</scope>
    <source>
        <tissue evidence="6">Whole organism</tissue>
    </source>
</reference>
<dbReference type="InterPro" id="IPR002213">
    <property type="entry name" value="UDP_glucos_trans"/>
</dbReference>
<evidence type="ECO:0000256" key="1">
    <source>
        <dbReference type="ARBA" id="ARBA00009995"/>
    </source>
</evidence>
<feature type="region of interest" description="Disordered" evidence="4">
    <location>
        <begin position="1"/>
        <end position="30"/>
    </location>
</feature>
<dbReference type="GO" id="GO:0008194">
    <property type="term" value="F:UDP-glycosyltransferase activity"/>
    <property type="evidence" value="ECO:0007669"/>
    <property type="project" value="InterPro"/>
</dbReference>
<accession>A0A9C6XAV4</accession>
<dbReference type="Proteomes" id="UP000504606">
    <property type="component" value="Unplaced"/>
</dbReference>
<dbReference type="InterPro" id="IPR050271">
    <property type="entry name" value="UDP-glycosyltransferase"/>
</dbReference>
<proteinExistence type="inferred from homology"/>
<evidence type="ECO:0000256" key="2">
    <source>
        <dbReference type="ARBA" id="ARBA00022676"/>
    </source>
</evidence>
<dbReference type="OrthoDB" id="5835829at2759"/>